<dbReference type="Pfam" id="PF13833">
    <property type="entry name" value="EF-hand_8"/>
    <property type="match status" value="1"/>
</dbReference>
<evidence type="ECO:0000256" key="1">
    <source>
        <dbReference type="ARBA" id="ARBA00004308"/>
    </source>
</evidence>
<dbReference type="Gene3D" id="1.10.238.10">
    <property type="entry name" value="EF-hand"/>
    <property type="match status" value="1"/>
</dbReference>
<dbReference type="PROSITE" id="PS50222">
    <property type="entry name" value="EF_HAND_2"/>
    <property type="match status" value="1"/>
</dbReference>
<dbReference type="GO" id="GO:0110158">
    <property type="term" value="C:calpain complex"/>
    <property type="evidence" value="ECO:0000318"/>
    <property type="project" value="GO_Central"/>
</dbReference>
<reference evidence="10" key="1">
    <citation type="submission" date="2015-02" db="EMBL/GenBank/DDBJ databases">
        <title>Genome sequencing for Strongylocentrotus purpuratus.</title>
        <authorList>
            <person name="Murali S."/>
            <person name="Liu Y."/>
            <person name="Vee V."/>
            <person name="English A."/>
            <person name="Wang M."/>
            <person name="Skinner E."/>
            <person name="Han Y."/>
            <person name="Muzny D.M."/>
            <person name="Worley K.C."/>
            <person name="Gibbs R.A."/>
        </authorList>
    </citation>
    <scope>NUCLEOTIDE SEQUENCE</scope>
</reference>
<dbReference type="GO" id="GO:0005509">
    <property type="term" value="F:calcium ion binding"/>
    <property type="evidence" value="ECO:0007669"/>
    <property type="project" value="InterPro"/>
</dbReference>
<evidence type="ECO:0000313" key="10">
    <source>
        <dbReference type="Proteomes" id="UP000007110"/>
    </source>
</evidence>
<dbReference type="AlphaFoldDB" id="A0A7M7PRT6"/>
<proteinExistence type="predicted"/>
<dbReference type="OMA" id="QLYSMIV"/>
<evidence type="ECO:0000259" key="8">
    <source>
        <dbReference type="PROSITE" id="PS50222"/>
    </source>
</evidence>
<keyword evidence="10" id="KW-1185">Reference proteome</keyword>
<dbReference type="InParanoid" id="A0A7M7PRT6"/>
<dbReference type="RefSeq" id="XP_030855497.1">
    <property type="nucleotide sequence ID" value="XM_030999637.1"/>
</dbReference>
<keyword evidence="5" id="KW-0677">Repeat</keyword>
<keyword evidence="4" id="KW-0479">Metal-binding</keyword>
<dbReference type="Proteomes" id="UP000007110">
    <property type="component" value="Unassembled WGS sequence"/>
</dbReference>
<dbReference type="PANTHER" id="PTHR46735">
    <property type="entry name" value="CALPAIN, SMALL SUBUNIT 1 A-RELATED"/>
    <property type="match status" value="1"/>
</dbReference>
<keyword evidence="3" id="KW-0963">Cytoplasm</keyword>
<reference evidence="9" key="2">
    <citation type="submission" date="2021-01" db="UniProtKB">
        <authorList>
            <consortium name="EnsemblMetazoa"/>
        </authorList>
    </citation>
    <scope>IDENTIFICATION</scope>
</reference>
<evidence type="ECO:0000256" key="6">
    <source>
        <dbReference type="ARBA" id="ARBA00022837"/>
    </source>
</evidence>
<evidence type="ECO:0000256" key="5">
    <source>
        <dbReference type="ARBA" id="ARBA00022737"/>
    </source>
</evidence>
<keyword evidence="7" id="KW-0472">Membrane</keyword>
<dbReference type="PROSITE" id="PS00018">
    <property type="entry name" value="EF_HAND_1"/>
    <property type="match status" value="1"/>
</dbReference>
<accession>A0A7M7PRT6</accession>
<evidence type="ECO:0000256" key="3">
    <source>
        <dbReference type="ARBA" id="ARBA00022490"/>
    </source>
</evidence>
<sequence>MSHRQRRGEEKEDVDMIRFRKTFEELSGQDMEVDAWELRDILNSSLRQDLRRDRFSEDSCKSMVALSDEDRTGKLSFDEFRELWDHICEWKELFKKADTDNSGMISTNEMRVSLTSLGFKLKNDTFRALGLLYGNKEGNLSFASFIHVAIRVKFMYTTFESKSRGDKARFNLEELLMVYFYS</sequence>
<dbReference type="EnsemblMetazoa" id="XM_030999637">
    <property type="protein sequence ID" value="XP_030855497"/>
    <property type="gene ID" value="LOC100889224"/>
</dbReference>
<dbReference type="InterPro" id="IPR002048">
    <property type="entry name" value="EF_hand_dom"/>
</dbReference>
<dbReference type="PANTHER" id="PTHR46735:SF3">
    <property type="entry name" value="CALPAIN SMALL SUBUNIT 1-RELATED"/>
    <property type="match status" value="1"/>
</dbReference>
<feature type="domain" description="EF-hand" evidence="8">
    <location>
        <begin position="89"/>
        <end position="120"/>
    </location>
</feature>
<dbReference type="KEGG" id="spu:100889224"/>
<evidence type="ECO:0000256" key="2">
    <source>
        <dbReference type="ARBA" id="ARBA00004496"/>
    </source>
</evidence>
<protein>
    <recommendedName>
        <fullName evidence="8">EF-hand domain-containing protein</fullName>
    </recommendedName>
</protein>
<keyword evidence="6" id="KW-0106">Calcium</keyword>
<dbReference type="SUPFAM" id="SSF47473">
    <property type="entry name" value="EF-hand"/>
    <property type="match status" value="1"/>
</dbReference>
<dbReference type="InterPro" id="IPR018247">
    <property type="entry name" value="EF_Hand_1_Ca_BS"/>
</dbReference>
<name>A0A7M7PRT6_STRPU</name>
<evidence type="ECO:0000313" key="9">
    <source>
        <dbReference type="EnsemblMetazoa" id="XP_030855497"/>
    </source>
</evidence>
<evidence type="ECO:0000256" key="4">
    <source>
        <dbReference type="ARBA" id="ARBA00022723"/>
    </source>
</evidence>
<dbReference type="OrthoDB" id="186625at2759"/>
<dbReference type="FunCoup" id="A0A7M7PRT6">
    <property type="interactions" value="1304"/>
</dbReference>
<evidence type="ECO:0000256" key="7">
    <source>
        <dbReference type="ARBA" id="ARBA00023136"/>
    </source>
</evidence>
<comment type="subcellular location">
    <subcellularLocation>
        <location evidence="2">Cytoplasm</location>
    </subcellularLocation>
    <subcellularLocation>
        <location evidence="1">Endomembrane system</location>
    </subcellularLocation>
</comment>
<dbReference type="Pfam" id="PF13405">
    <property type="entry name" value="EF-hand_6"/>
    <property type="match status" value="1"/>
</dbReference>
<dbReference type="InterPro" id="IPR011992">
    <property type="entry name" value="EF-hand-dom_pair"/>
</dbReference>
<organism evidence="9 10">
    <name type="scientific">Strongylocentrotus purpuratus</name>
    <name type="common">Purple sea urchin</name>
    <dbReference type="NCBI Taxonomy" id="7668"/>
    <lineage>
        <taxon>Eukaryota</taxon>
        <taxon>Metazoa</taxon>
        <taxon>Echinodermata</taxon>
        <taxon>Eleutherozoa</taxon>
        <taxon>Echinozoa</taxon>
        <taxon>Echinoidea</taxon>
        <taxon>Euechinoidea</taxon>
        <taxon>Echinacea</taxon>
        <taxon>Camarodonta</taxon>
        <taxon>Echinidea</taxon>
        <taxon>Strongylocentrotidae</taxon>
        <taxon>Strongylocentrotus</taxon>
    </lineage>
</organism>
<dbReference type="GeneID" id="100889224"/>
<dbReference type="GO" id="GO:0012505">
    <property type="term" value="C:endomembrane system"/>
    <property type="evidence" value="ECO:0007669"/>
    <property type="project" value="UniProtKB-SubCell"/>
</dbReference>
<dbReference type="SMART" id="SM00054">
    <property type="entry name" value="EFh"/>
    <property type="match status" value="2"/>
</dbReference>